<evidence type="ECO:0000313" key="2">
    <source>
        <dbReference type="Proteomes" id="UP000693672"/>
    </source>
</evidence>
<protein>
    <submittedName>
        <fullName evidence="1">Uncharacterized protein</fullName>
    </submittedName>
</protein>
<reference evidence="1" key="1">
    <citation type="submission" date="2021-06" db="EMBL/GenBank/DDBJ databases">
        <authorList>
            <person name="Criscuolo A."/>
        </authorList>
    </citation>
    <scope>NUCLEOTIDE SEQUENCE</scope>
    <source>
        <strain evidence="1">CIP111600</strain>
    </source>
</reference>
<keyword evidence="2" id="KW-1185">Reference proteome</keyword>
<dbReference type="RefSeq" id="WP_218091195.1">
    <property type="nucleotide sequence ID" value="NZ_CAJVAS010000004.1"/>
</dbReference>
<accession>A0A916JWS7</accession>
<name>A0A916JWS7_9BACL</name>
<dbReference type="EMBL" id="CAJVAS010000004">
    <property type="protein sequence ID" value="CAG7611534.1"/>
    <property type="molecule type" value="Genomic_DNA"/>
</dbReference>
<evidence type="ECO:0000313" key="1">
    <source>
        <dbReference type="EMBL" id="CAG7611534.1"/>
    </source>
</evidence>
<gene>
    <name evidence="1" type="ORF">PAESOLCIP111_01391</name>
</gene>
<organism evidence="1 2">
    <name type="scientific">Paenibacillus solanacearum</name>
    <dbReference type="NCBI Taxonomy" id="2048548"/>
    <lineage>
        <taxon>Bacteria</taxon>
        <taxon>Bacillati</taxon>
        <taxon>Bacillota</taxon>
        <taxon>Bacilli</taxon>
        <taxon>Bacillales</taxon>
        <taxon>Paenibacillaceae</taxon>
        <taxon>Paenibacillus</taxon>
    </lineage>
</organism>
<dbReference type="Proteomes" id="UP000693672">
    <property type="component" value="Unassembled WGS sequence"/>
</dbReference>
<proteinExistence type="predicted"/>
<comment type="caution">
    <text evidence="1">The sequence shown here is derived from an EMBL/GenBank/DDBJ whole genome shotgun (WGS) entry which is preliminary data.</text>
</comment>
<dbReference type="AlphaFoldDB" id="A0A916JWS7"/>
<sequence length="375" mass="43685">MNLADMLSYADIHDLSRIAGTYNCECNGHSKNELIQSILSTVGRKEIFERQVDDMTLEDIRFLNSLLFDQRGLFSLEELIARVQQSRFVKEPADEGWNPREVISRFKQRGWLFSGYSHQTRYLFQVPADLKRRFIAALGKQFEQKLQRTNEPGVYRDEQKLVAEDIRNVLLHLRGQEMMLTADHAMYKRNLQQLLEKMAVMEEPVGKTAWRFGYGRMFREYPNRFSFIYDYCYFHDYITEHNQVLALTAKGAEQADSGVREDPAEVYRFWLRLYKGPIPNIQSLVHWINHLAKSWVTVASMKEALGGLIRPFYYDTPDSIFDQRLLQMMMHLGLLRVGEDTGHGAVVQMTRMGSGIIEGTYIADEEQIVIPFDNP</sequence>